<keyword evidence="3" id="KW-0067">ATP-binding</keyword>
<dbReference type="EMBL" id="JBHLXG010000021">
    <property type="protein sequence ID" value="MFC0228620.1"/>
    <property type="molecule type" value="Genomic_DNA"/>
</dbReference>
<sequence>MIMKISDEIHALCQRYQALALSEDTQKLTIALHGEIPSELVNALRFATGKSIGVEQWPLARLEQTQNKWQALPTTQPQETTGNTTPSLNDESDTPVVQFINQTLRNAIQRRASDVHFEPYQQVLRVRLRIDGVLQAIPSPPFTMAARITARLKIMGQLDIAERRLPQDGQLNVQLDNASFSMRISTLPTLHGEKVVLRILQTERQELPLDQLGMSQDALGLFANALANPQGMILVTGPTGSGKTVTLYSGLRQLNDAQSNLCSVEDPIEIPVFGINQTQINSKTDLDFARVLRALLRQDPDVIMIGEIRDTETAEIAVKAAQTGHLVLSTLHTNSTCETLTRLTHMGIPGYLLAACLKLVIAQRLVRRLCTHCRRPEAKPLHFPAKIWPEPLFPWRAAGCENCFGGHYGRIGVYELLSITPEIQNALMHNASVMQLADIAQQKGQVTLLQAGLALVAQGITSLEEIYRVVGISSYGETSL</sequence>
<dbReference type="RefSeq" id="WP_380678576.1">
    <property type="nucleotide sequence ID" value="NZ_CP173186.1"/>
</dbReference>
<evidence type="ECO:0000256" key="3">
    <source>
        <dbReference type="ARBA" id="ARBA00022840"/>
    </source>
</evidence>
<dbReference type="CDD" id="cd01129">
    <property type="entry name" value="PulE-GspE-like"/>
    <property type="match status" value="1"/>
</dbReference>
<feature type="compositionally biased region" description="Low complexity" evidence="4">
    <location>
        <begin position="73"/>
        <end position="86"/>
    </location>
</feature>
<dbReference type="InterPro" id="IPR027417">
    <property type="entry name" value="P-loop_NTPase"/>
</dbReference>
<dbReference type="Pfam" id="PF00437">
    <property type="entry name" value="T2SSE"/>
    <property type="match status" value="1"/>
</dbReference>
<dbReference type="Gene3D" id="3.40.50.300">
    <property type="entry name" value="P-loop containing nucleotide triphosphate hydrolases"/>
    <property type="match status" value="1"/>
</dbReference>
<dbReference type="PROSITE" id="PS00662">
    <property type="entry name" value="T2SP_E"/>
    <property type="match status" value="1"/>
</dbReference>
<protein>
    <submittedName>
        <fullName evidence="6">Type II secretion system protein GspE</fullName>
    </submittedName>
</protein>
<evidence type="ECO:0000313" key="7">
    <source>
        <dbReference type="Proteomes" id="UP001589792"/>
    </source>
</evidence>
<keyword evidence="7" id="KW-1185">Reference proteome</keyword>
<dbReference type="SUPFAM" id="SSF52540">
    <property type="entry name" value="P-loop containing nucleoside triphosphate hydrolases"/>
    <property type="match status" value="1"/>
</dbReference>
<dbReference type="InterPro" id="IPR001482">
    <property type="entry name" value="T2SS/T4SS_dom"/>
</dbReference>
<accession>A0ABV6EI04</accession>
<comment type="similarity">
    <text evidence="1">Belongs to the GSP E family.</text>
</comment>
<dbReference type="Proteomes" id="UP001589792">
    <property type="component" value="Unassembled WGS sequence"/>
</dbReference>
<feature type="region of interest" description="Disordered" evidence="4">
    <location>
        <begin position="71"/>
        <end position="92"/>
    </location>
</feature>
<proteinExistence type="inferred from homology"/>
<organism evidence="6 7">
    <name type="scientific">Serratia aquatilis</name>
    <dbReference type="NCBI Taxonomy" id="1737515"/>
    <lineage>
        <taxon>Bacteria</taxon>
        <taxon>Pseudomonadati</taxon>
        <taxon>Pseudomonadota</taxon>
        <taxon>Gammaproteobacteria</taxon>
        <taxon>Enterobacterales</taxon>
        <taxon>Yersiniaceae</taxon>
        <taxon>Serratia</taxon>
    </lineage>
</organism>
<evidence type="ECO:0000259" key="5">
    <source>
        <dbReference type="PROSITE" id="PS00662"/>
    </source>
</evidence>
<dbReference type="PANTHER" id="PTHR30258">
    <property type="entry name" value="TYPE II SECRETION SYSTEM PROTEIN GSPE-RELATED"/>
    <property type="match status" value="1"/>
</dbReference>
<evidence type="ECO:0000256" key="2">
    <source>
        <dbReference type="ARBA" id="ARBA00022741"/>
    </source>
</evidence>
<dbReference type="NCBIfam" id="NF007755">
    <property type="entry name" value="PRK10436.1"/>
    <property type="match status" value="1"/>
</dbReference>
<evidence type="ECO:0000313" key="6">
    <source>
        <dbReference type="EMBL" id="MFC0228620.1"/>
    </source>
</evidence>
<name>A0ABV6EI04_9GAMM</name>
<dbReference type="PANTHER" id="PTHR30258:SF1">
    <property type="entry name" value="PROTEIN TRANSPORT PROTEIN HOFB HOMOLOG"/>
    <property type="match status" value="1"/>
</dbReference>
<reference evidence="6 7" key="1">
    <citation type="submission" date="2024-09" db="EMBL/GenBank/DDBJ databases">
        <authorList>
            <person name="Sun Q."/>
            <person name="Mori K."/>
        </authorList>
    </citation>
    <scope>NUCLEOTIDE SEQUENCE [LARGE SCALE GENOMIC DNA]</scope>
    <source>
        <strain evidence="6 7">CCM 8626</strain>
    </source>
</reference>
<gene>
    <name evidence="6" type="primary">gspE</name>
    <name evidence="6" type="ORF">ACFFJ3_19330</name>
</gene>
<keyword evidence="2" id="KW-0547">Nucleotide-binding</keyword>
<comment type="caution">
    <text evidence="6">The sequence shown here is derived from an EMBL/GenBank/DDBJ whole genome shotgun (WGS) entry which is preliminary data.</text>
</comment>
<evidence type="ECO:0000256" key="1">
    <source>
        <dbReference type="ARBA" id="ARBA00006611"/>
    </source>
</evidence>
<dbReference type="Gene3D" id="3.30.450.90">
    <property type="match status" value="1"/>
</dbReference>
<feature type="domain" description="Bacterial type II secretion system protein E" evidence="5">
    <location>
        <begin position="296"/>
        <end position="310"/>
    </location>
</feature>
<evidence type="ECO:0000256" key="4">
    <source>
        <dbReference type="SAM" id="MobiDB-lite"/>
    </source>
</evidence>